<keyword evidence="13 19" id="KW-1133">Transmembrane helix</keyword>
<dbReference type="PROSITE" id="PS00969">
    <property type="entry name" value="ANTENNA_COMP_BETA"/>
    <property type="match status" value="1"/>
</dbReference>
<dbReference type="Proteomes" id="UP000183812">
    <property type="component" value="Unassembled WGS sequence"/>
</dbReference>
<evidence type="ECO:0000256" key="5">
    <source>
        <dbReference type="ARBA" id="ARBA00022475"/>
    </source>
</evidence>
<dbReference type="Gene3D" id="1.20.5.250">
    <property type="match status" value="1"/>
</dbReference>
<evidence type="ECO:0000256" key="6">
    <source>
        <dbReference type="ARBA" id="ARBA00022494"/>
    </source>
</evidence>
<evidence type="ECO:0000256" key="10">
    <source>
        <dbReference type="ARBA" id="ARBA00022723"/>
    </source>
</evidence>
<evidence type="ECO:0000256" key="9">
    <source>
        <dbReference type="ARBA" id="ARBA00022692"/>
    </source>
</evidence>
<dbReference type="EMBL" id="FNAY01000004">
    <property type="protein sequence ID" value="SDE87551.1"/>
    <property type="molecule type" value="Genomic_DNA"/>
</dbReference>
<dbReference type="Pfam" id="PF00556">
    <property type="entry name" value="LHC"/>
    <property type="match status" value="1"/>
</dbReference>
<evidence type="ECO:0000256" key="18">
    <source>
        <dbReference type="PIRSR" id="PIRSR002900-1"/>
    </source>
</evidence>
<evidence type="ECO:0000256" key="14">
    <source>
        <dbReference type="ARBA" id="ARBA00022991"/>
    </source>
</evidence>
<evidence type="ECO:0000256" key="15">
    <source>
        <dbReference type="ARBA" id="ARBA00023136"/>
    </source>
</evidence>
<sequence length="49" mass="5466">MADKNDLSFTGLTDEQAQELHAVYMSGLSAFIAVAVLAHLAVMIWRPWF</sequence>
<dbReference type="EMBL" id="SWJZ01000035">
    <property type="protein sequence ID" value="TKD21327.1"/>
    <property type="molecule type" value="Genomic_DNA"/>
</dbReference>
<evidence type="ECO:0000256" key="19">
    <source>
        <dbReference type="SAM" id="Phobius"/>
    </source>
</evidence>
<comment type="subunit">
    <text evidence="4">The core complex is formed by different alpha and beta chains, binding bacteriochlorophyll molecules, and arranged most probably in tetrameric structures disposed around the reaction center. The non-pigmented gamma chains may constitute additional components.</text>
</comment>
<dbReference type="GO" id="GO:0019684">
    <property type="term" value="P:photosynthesis, light reaction"/>
    <property type="evidence" value="ECO:0007669"/>
    <property type="project" value="InterPro"/>
</dbReference>
<reference evidence="21 23" key="1">
    <citation type="submission" date="2016-10" db="EMBL/GenBank/DDBJ databases">
        <authorList>
            <person name="de Groot N.N."/>
        </authorList>
    </citation>
    <scope>NUCLEOTIDE SEQUENCE [LARGE SCALE GENOMIC DNA]</scope>
    <source>
        <strain evidence="21">DSM 938</strain>
        <strain evidence="23">DSM 938 / 37b4</strain>
    </source>
</reference>
<protein>
    <recommendedName>
        <fullName evidence="17">Antenna pigment protein beta chain</fullName>
    </recommendedName>
</protein>
<keyword evidence="8" id="KW-0042">Antenna complex</keyword>
<evidence type="ECO:0000256" key="12">
    <source>
        <dbReference type="ARBA" id="ARBA00022956"/>
    </source>
</evidence>
<evidence type="ECO:0000256" key="7">
    <source>
        <dbReference type="ARBA" id="ARBA00022519"/>
    </source>
</evidence>
<comment type="function">
    <text evidence="1">Antenna complexes are light-harvesting systems, which transfer the excitation energy to the reaction centers.</text>
</comment>
<keyword evidence="7" id="KW-0997">Cell inner membrane</keyword>
<gene>
    <name evidence="22" type="ORF">FBT96_09815</name>
    <name evidence="21" type="ORF">SAMN04244550_01263</name>
</gene>
<feature type="binding site" description="axial binding residue" evidence="18">
    <location>
        <position position="39"/>
    </location>
    <ligand>
        <name>a bacteriochlorophyll</name>
        <dbReference type="ChEBI" id="CHEBI:38201"/>
    </ligand>
    <ligandPart>
        <name>Mg</name>
        <dbReference type="ChEBI" id="CHEBI:25107"/>
    </ligandPart>
</feature>
<dbReference type="NCBIfam" id="NF040862">
    <property type="entry name" value="pufB_517_ASD"/>
    <property type="match status" value="1"/>
</dbReference>
<accession>A0A0Q0QU07</accession>
<evidence type="ECO:0000256" key="8">
    <source>
        <dbReference type="ARBA" id="ARBA00022549"/>
    </source>
</evidence>
<keyword evidence="9 19" id="KW-0812">Transmembrane</keyword>
<dbReference type="GeneID" id="31489637"/>
<reference evidence="22 24" key="2">
    <citation type="submission" date="2019-04" db="EMBL/GenBank/DDBJ databases">
        <title>Draft Whole-Genome sequence of the purple photosynthetic bacterium Rhodobacter capsulatus SP108 with an indigenous class A beta-lactamase.</title>
        <authorList>
            <person name="Robertson S."/>
            <person name="Meyer T.E."/>
            <person name="Kyndt J.A."/>
        </authorList>
    </citation>
    <scope>NUCLEOTIDE SEQUENCE [LARGE SCALE GENOMIC DNA]</scope>
    <source>
        <strain evidence="22 24">SP108</strain>
    </source>
</reference>
<evidence type="ECO:0000256" key="4">
    <source>
        <dbReference type="ARBA" id="ARBA00011367"/>
    </source>
</evidence>
<evidence type="ECO:0000259" key="20">
    <source>
        <dbReference type="Pfam" id="PF00556"/>
    </source>
</evidence>
<keyword evidence="5" id="KW-1003">Cell membrane</keyword>
<keyword evidence="11 18" id="KW-0460">Magnesium</keyword>
<proteinExistence type="inferred from homology"/>
<dbReference type="PIRSF" id="PIRSF002900">
    <property type="entry name" value="Antenna_beta"/>
    <property type="match status" value="1"/>
</dbReference>
<dbReference type="InterPro" id="IPR035889">
    <property type="entry name" value="Light-harvesting_complex"/>
</dbReference>
<evidence type="ECO:0000256" key="13">
    <source>
        <dbReference type="ARBA" id="ARBA00022989"/>
    </source>
</evidence>
<evidence type="ECO:0000313" key="22">
    <source>
        <dbReference type="EMBL" id="TKD21327.1"/>
    </source>
</evidence>
<keyword evidence="16" id="KW-0437">Light-harvesting polypeptide</keyword>
<dbReference type="PRINTS" id="PR00674">
    <property type="entry name" value="LIGHTHARVSTB"/>
</dbReference>
<dbReference type="RefSeq" id="WP_013066435.1">
    <property type="nucleotide sequence ID" value="NZ_CP061202.1"/>
</dbReference>
<dbReference type="GO" id="GO:0046872">
    <property type="term" value="F:metal ion binding"/>
    <property type="evidence" value="ECO:0007669"/>
    <property type="project" value="UniProtKB-KW"/>
</dbReference>
<keyword evidence="14" id="KW-0157">Chromophore</keyword>
<feature type="domain" description="Antenna complex alpha/beta subunit" evidence="20">
    <location>
        <begin position="14"/>
        <end position="49"/>
    </location>
</feature>
<evidence type="ECO:0000313" key="23">
    <source>
        <dbReference type="Proteomes" id="UP000183812"/>
    </source>
</evidence>
<dbReference type="SUPFAM" id="SSF56918">
    <property type="entry name" value="Light-harvesting complex subunits"/>
    <property type="match status" value="1"/>
</dbReference>
<evidence type="ECO:0000256" key="1">
    <source>
        <dbReference type="ARBA" id="ARBA00002455"/>
    </source>
</evidence>
<evidence type="ECO:0000256" key="17">
    <source>
        <dbReference type="ARBA" id="ARBA00030677"/>
    </source>
</evidence>
<evidence type="ECO:0000256" key="16">
    <source>
        <dbReference type="ARBA" id="ARBA00023243"/>
    </source>
</evidence>
<keyword evidence="12" id="KW-0076">Bacteriochlorophyll</keyword>
<organism evidence="21 23">
    <name type="scientific">Rhodobacter capsulatus</name>
    <name type="common">Rhodopseudomonas capsulata</name>
    <dbReference type="NCBI Taxonomy" id="1061"/>
    <lineage>
        <taxon>Bacteria</taxon>
        <taxon>Pseudomonadati</taxon>
        <taxon>Pseudomonadota</taxon>
        <taxon>Alphaproteobacteria</taxon>
        <taxon>Rhodobacterales</taxon>
        <taxon>Rhodobacter group</taxon>
        <taxon>Rhodobacter</taxon>
    </lineage>
</organism>
<dbReference type="GO" id="GO:0030077">
    <property type="term" value="C:plasma membrane light-harvesting complex"/>
    <property type="evidence" value="ECO:0007669"/>
    <property type="project" value="InterPro"/>
</dbReference>
<dbReference type="Proteomes" id="UP000310597">
    <property type="component" value="Unassembled WGS sequence"/>
</dbReference>
<name>A0A0Q0QU07_RHOCA</name>
<dbReference type="OrthoDB" id="7391998at2"/>
<dbReference type="InterPro" id="IPR023624">
    <property type="entry name" value="Antenna_beta_dom_sf"/>
</dbReference>
<comment type="similarity">
    <text evidence="3">Belongs to the antenna complex beta subunit family.</text>
</comment>
<keyword evidence="15 19" id="KW-0472">Membrane</keyword>
<evidence type="ECO:0000256" key="11">
    <source>
        <dbReference type="ARBA" id="ARBA00022842"/>
    </source>
</evidence>
<feature type="binding site" description="axial binding residue" evidence="18">
    <location>
        <position position="21"/>
    </location>
    <ligand>
        <name>a bacteriochlorophyll</name>
        <dbReference type="ChEBI" id="CHEBI:38201"/>
    </ligand>
    <ligandPart>
        <name>Mg</name>
        <dbReference type="ChEBI" id="CHEBI:25107"/>
    </ligandPart>
</feature>
<comment type="subcellular location">
    <subcellularLocation>
        <location evidence="2">Cell inner membrane</location>
        <topology evidence="2">Single-pass type II membrane protein</topology>
    </subcellularLocation>
</comment>
<dbReference type="InterPro" id="IPR002362">
    <property type="entry name" value="LHB-1/5"/>
</dbReference>
<keyword evidence="6" id="KW-0148">Chlorophyll</keyword>
<evidence type="ECO:0000313" key="24">
    <source>
        <dbReference type="Proteomes" id="UP000310597"/>
    </source>
</evidence>
<evidence type="ECO:0000256" key="3">
    <source>
        <dbReference type="ARBA" id="ARBA00011052"/>
    </source>
</evidence>
<keyword evidence="10 18" id="KW-0479">Metal-binding</keyword>
<dbReference type="AlphaFoldDB" id="A0A0Q0QU07"/>
<dbReference type="InterPro" id="IPR023623">
    <property type="entry name" value="Antenna_beta_CS"/>
</dbReference>
<dbReference type="InterPro" id="IPR000066">
    <property type="entry name" value="Antenna_a/b"/>
</dbReference>
<dbReference type="SMR" id="A0A0Q0QU07"/>
<evidence type="ECO:0000313" key="21">
    <source>
        <dbReference type="EMBL" id="SDE87551.1"/>
    </source>
</evidence>
<dbReference type="GO" id="GO:0005886">
    <property type="term" value="C:plasma membrane"/>
    <property type="evidence" value="ECO:0007669"/>
    <property type="project" value="UniProtKB-SubCell"/>
</dbReference>
<feature type="transmembrane region" description="Helical" evidence="19">
    <location>
        <begin position="22"/>
        <end position="45"/>
    </location>
</feature>
<dbReference type="GO" id="GO:0042314">
    <property type="term" value="F:bacteriochlorophyll binding"/>
    <property type="evidence" value="ECO:0007669"/>
    <property type="project" value="UniProtKB-KW"/>
</dbReference>
<evidence type="ECO:0000256" key="2">
    <source>
        <dbReference type="ARBA" id="ARBA00004249"/>
    </source>
</evidence>